<dbReference type="PROSITE" id="PS00409">
    <property type="entry name" value="PROKAR_NTER_METHYL"/>
    <property type="match status" value="1"/>
</dbReference>
<dbReference type="Pfam" id="PF08309">
    <property type="entry name" value="LVIVD"/>
    <property type="match status" value="2"/>
</dbReference>
<dbReference type="SUPFAM" id="SSF50969">
    <property type="entry name" value="YVTN repeat-like/Quinoprotein amine dehydrogenase"/>
    <property type="match status" value="1"/>
</dbReference>
<sequence length="511" mass="54908">MKTVYRKEGFSTIEMLVAFAILSLAFTGILTVVFGNDNFAIDAQLNSEALFYAERDLNEGRKQAENDFLGFAGFTTTADDGRYTITSTSTGLTECSNLLETTASWNPTTLRAQHVTLQSVIASVEEFIKQGSDCDSFIGGGWEAPKYYQNPEVIHPGSDATEVAVVENDKGKFAFVTSLEVGNHSTFWVIDVTDPDNLLLVAEFGGNGFDGDLTSIDTLSEDDVVYAFTTGTTSSTQLTTMSVDFSAYPGSGPTIGVATSSLPEAPTGDGRSVYFYDSKVYVGTEYLACPPTCSPSQNNELHIFDASTPGNPTWEASLNINHNINDIFVRNDFAYLAVSDNNGELMLVNIDPGSDDYLDHPDTTGYKFNAQGNQDATSIWVLGERAYLGRVGGSNTKDLYVLDVGNKSGITEVSSTNLDINGDEVVGLSVSGPLAFLSTSDQSQSPSGEGGPFIVYNIDEDSDEFLEIISTCPLNFSEQASGLDFMDNTAYVANAASDAVRIIYPSPTCNP</sequence>
<dbReference type="InterPro" id="IPR012902">
    <property type="entry name" value="N_methyl_site"/>
</dbReference>
<dbReference type="AlphaFoldDB" id="A0A0H4T3Y6"/>
<proteinExistence type="predicted"/>
<name>A0A0H4T3Y6_9BACT</name>
<organism evidence="1">
    <name type="scientific">uncultured Parcubacteria bacterium Rifle_16ft_4_minimus_37647</name>
    <dbReference type="NCBI Taxonomy" id="1665140"/>
    <lineage>
        <taxon>Bacteria</taxon>
        <taxon>Candidatus Parcubacteria</taxon>
        <taxon>environmental samples</taxon>
    </lineage>
</organism>
<reference evidence="1" key="1">
    <citation type="journal article" date="2015" name="ISME J.">
        <title>Aquifer environment selects for microbial species cohorts in sediment and groundwater.</title>
        <authorList>
            <person name="Hug L.A."/>
            <person name="Thomas B.C."/>
            <person name="Brown C.T."/>
            <person name="Frischkorn K.R."/>
            <person name="Williams K.H."/>
            <person name="Tringe S.G."/>
            <person name="Banfield J.F."/>
        </authorList>
    </citation>
    <scope>NUCLEOTIDE SEQUENCE</scope>
</reference>
<dbReference type="InterPro" id="IPR011044">
    <property type="entry name" value="Quino_amine_DH_bsu"/>
</dbReference>
<dbReference type="EMBL" id="KT007000">
    <property type="protein sequence ID" value="AKQ02406.1"/>
    <property type="molecule type" value="Genomic_DNA"/>
</dbReference>
<protein>
    <submittedName>
        <fullName evidence="1">Uncharacterized protein</fullName>
    </submittedName>
</protein>
<accession>A0A0H4T3Y6</accession>
<dbReference type="InterPro" id="IPR013211">
    <property type="entry name" value="LVIVD"/>
</dbReference>
<evidence type="ECO:0000313" key="1">
    <source>
        <dbReference type="EMBL" id="AKQ02406.1"/>
    </source>
</evidence>